<evidence type="ECO:0000313" key="2">
    <source>
        <dbReference type="EMBL" id="KAL3697592.1"/>
    </source>
</evidence>
<feature type="compositionally biased region" description="Basic residues" evidence="1">
    <location>
        <begin position="1"/>
        <end position="10"/>
    </location>
</feature>
<evidence type="ECO:0000256" key="1">
    <source>
        <dbReference type="SAM" id="MobiDB-lite"/>
    </source>
</evidence>
<feature type="compositionally biased region" description="Polar residues" evidence="1">
    <location>
        <begin position="20"/>
        <end position="37"/>
    </location>
</feature>
<keyword evidence="3" id="KW-1185">Reference proteome</keyword>
<comment type="caution">
    <text evidence="2">The sequence shown here is derived from an EMBL/GenBank/DDBJ whole genome shotgun (WGS) entry which is preliminary data.</text>
</comment>
<sequence length="87" mass="9469">MWHHAAKTRHSTVSGFKVGPTTSTTPDMRTSKGNRQASGAARCAKVEADSECQGEGWPSRMVSFACTAATAVRRRLPEEKLLHINTL</sequence>
<gene>
    <name evidence="2" type="ORF">R1sor_011668</name>
</gene>
<dbReference type="Proteomes" id="UP001633002">
    <property type="component" value="Unassembled WGS sequence"/>
</dbReference>
<organism evidence="2 3">
    <name type="scientific">Riccia sorocarpa</name>
    <dbReference type="NCBI Taxonomy" id="122646"/>
    <lineage>
        <taxon>Eukaryota</taxon>
        <taxon>Viridiplantae</taxon>
        <taxon>Streptophyta</taxon>
        <taxon>Embryophyta</taxon>
        <taxon>Marchantiophyta</taxon>
        <taxon>Marchantiopsida</taxon>
        <taxon>Marchantiidae</taxon>
        <taxon>Marchantiales</taxon>
        <taxon>Ricciaceae</taxon>
        <taxon>Riccia</taxon>
    </lineage>
</organism>
<accession>A0ABD3I1J3</accession>
<evidence type="ECO:0000313" key="3">
    <source>
        <dbReference type="Proteomes" id="UP001633002"/>
    </source>
</evidence>
<dbReference type="AlphaFoldDB" id="A0ABD3I1J3"/>
<feature type="region of interest" description="Disordered" evidence="1">
    <location>
        <begin position="1"/>
        <end position="40"/>
    </location>
</feature>
<protein>
    <submittedName>
        <fullName evidence="2">Uncharacterized protein</fullName>
    </submittedName>
</protein>
<dbReference type="EMBL" id="JBJQOH010000002">
    <property type="protein sequence ID" value="KAL3697592.1"/>
    <property type="molecule type" value="Genomic_DNA"/>
</dbReference>
<proteinExistence type="predicted"/>
<reference evidence="2 3" key="1">
    <citation type="submission" date="2024-09" db="EMBL/GenBank/DDBJ databases">
        <title>Chromosome-scale assembly of Riccia sorocarpa.</title>
        <authorList>
            <person name="Paukszto L."/>
        </authorList>
    </citation>
    <scope>NUCLEOTIDE SEQUENCE [LARGE SCALE GENOMIC DNA]</scope>
    <source>
        <strain evidence="2">LP-2024</strain>
        <tissue evidence="2">Aerial parts of the thallus</tissue>
    </source>
</reference>
<name>A0ABD3I1J3_9MARC</name>